<dbReference type="Proteomes" id="UP001161406">
    <property type="component" value="Unassembled WGS sequence"/>
</dbReference>
<reference evidence="12" key="1">
    <citation type="journal article" date="2014" name="Int. J. Syst. Evol. Microbiol.">
        <title>Complete genome of a new Firmicutes species belonging to the dominant human colonic microbiota ('Ruminococcus bicirculans') reveals two chromosomes and a selective capacity to utilize plant glucans.</title>
        <authorList>
            <consortium name="NISC Comparative Sequencing Program"/>
            <person name="Wegmann U."/>
            <person name="Louis P."/>
            <person name="Goesmann A."/>
            <person name="Henrissat B."/>
            <person name="Duncan S.H."/>
            <person name="Flint H.J."/>
        </authorList>
    </citation>
    <scope>NUCLEOTIDE SEQUENCE</scope>
    <source>
        <strain evidence="12">NBRC 103855</strain>
    </source>
</reference>
<comment type="subcellular location">
    <subcellularLocation>
        <location evidence="1">Cell membrane</location>
        <topology evidence="1">Multi-pass membrane protein</topology>
    </subcellularLocation>
</comment>
<feature type="domain" description="ABC transmembrane type-1" evidence="11">
    <location>
        <begin position="1"/>
        <end position="158"/>
    </location>
</feature>
<evidence type="ECO:0000256" key="1">
    <source>
        <dbReference type="ARBA" id="ARBA00004651"/>
    </source>
</evidence>
<dbReference type="Pfam" id="PF00005">
    <property type="entry name" value="ABC_tran"/>
    <property type="match status" value="1"/>
</dbReference>
<dbReference type="PROSITE" id="PS50929">
    <property type="entry name" value="ABC_TM1F"/>
    <property type="match status" value="1"/>
</dbReference>
<feature type="domain" description="ABC transporter" evidence="10">
    <location>
        <begin position="189"/>
        <end position="425"/>
    </location>
</feature>
<dbReference type="InterPro" id="IPR027417">
    <property type="entry name" value="P-loop_NTPase"/>
</dbReference>
<proteinExistence type="inferred from homology"/>
<evidence type="ECO:0008006" key="14">
    <source>
        <dbReference type="Google" id="ProtNLM"/>
    </source>
</evidence>
<dbReference type="SMART" id="SM00382">
    <property type="entry name" value="AAA"/>
    <property type="match status" value="1"/>
</dbReference>
<dbReference type="PANTHER" id="PTHR43394:SF1">
    <property type="entry name" value="ATP-BINDING CASSETTE SUB-FAMILY B MEMBER 10, MITOCHONDRIAL"/>
    <property type="match status" value="1"/>
</dbReference>
<comment type="similarity">
    <text evidence="2">Belongs to the ABC transporter superfamily.</text>
</comment>
<evidence type="ECO:0000313" key="12">
    <source>
        <dbReference type="EMBL" id="GLQ11240.1"/>
    </source>
</evidence>
<evidence type="ECO:0000256" key="8">
    <source>
        <dbReference type="SAM" id="MobiDB-lite"/>
    </source>
</evidence>
<reference evidence="12" key="2">
    <citation type="submission" date="2023-01" db="EMBL/GenBank/DDBJ databases">
        <title>Draft genome sequence of Devosia yakushimensis strain NBRC 103855.</title>
        <authorList>
            <person name="Sun Q."/>
            <person name="Mori K."/>
        </authorList>
    </citation>
    <scope>NUCLEOTIDE SEQUENCE</scope>
    <source>
        <strain evidence="12">NBRC 103855</strain>
    </source>
</reference>
<evidence type="ECO:0000256" key="2">
    <source>
        <dbReference type="ARBA" id="ARBA00005417"/>
    </source>
</evidence>
<evidence type="ECO:0000256" key="3">
    <source>
        <dbReference type="ARBA" id="ARBA00022692"/>
    </source>
</evidence>
<dbReference type="PROSITE" id="PS00211">
    <property type="entry name" value="ABC_TRANSPORTER_1"/>
    <property type="match status" value="1"/>
</dbReference>
<dbReference type="PANTHER" id="PTHR43394">
    <property type="entry name" value="ATP-DEPENDENT PERMEASE MDL1, MITOCHONDRIAL"/>
    <property type="match status" value="1"/>
</dbReference>
<dbReference type="InterPro" id="IPR039421">
    <property type="entry name" value="Type_1_exporter"/>
</dbReference>
<feature type="region of interest" description="Disordered" evidence="8">
    <location>
        <begin position="422"/>
        <end position="447"/>
    </location>
</feature>
<sequence length="447" mass="47285">MPAFLALVFLLHPLLGWLAILGALVTILLLALQEILSRGPSRDTARVGARRALVATHTRQNAETVMAMGMLDRLGDRWTAIGSEYLDAQAQTADRMAMLSSATRAWRLLLQSAVLALGAWLVISQEVTPGVMIAASILVSRALAPIEQAIGQWRNFVAARQSVGRLSRVLEHMQDEAPGTDLPLPKNTLQVIHVHAAAPGTTSPLLQDINFALKAGDGLGIIGLSGSGKTSLVRVLTGVWSHIRGEVRLDGSTYGQWSAARLGTAIGYLPQTVDLFDGTIAENIARFDPNADSRDVLEAAQLAGVHKLVTKFTDGFDTRVGSGGIELSAGQRQRIGLARALYRSPFLIVLDEPNSNLDGDGEAALHAAIAAIRAKGSIVIIVAHRASAISSIDLLLLLQDGRQVRFGPRQQVLKALGATSGTARGPSLNSLPPKPVGIGASEANIDG</sequence>
<accession>A0ABQ5UHG6</accession>
<name>A0ABQ5UHG6_9HYPH</name>
<dbReference type="InterPro" id="IPR003439">
    <property type="entry name" value="ABC_transporter-like_ATP-bd"/>
</dbReference>
<dbReference type="InterPro" id="IPR003593">
    <property type="entry name" value="AAA+_ATPase"/>
</dbReference>
<comment type="caution">
    <text evidence="12">The sequence shown here is derived from an EMBL/GenBank/DDBJ whole genome shotgun (WGS) entry which is preliminary data.</text>
</comment>
<dbReference type="SUPFAM" id="SSF90123">
    <property type="entry name" value="ABC transporter transmembrane region"/>
    <property type="match status" value="1"/>
</dbReference>
<dbReference type="Gene3D" id="1.20.1560.10">
    <property type="entry name" value="ABC transporter type 1, transmembrane domain"/>
    <property type="match status" value="1"/>
</dbReference>
<dbReference type="Gene3D" id="3.40.50.300">
    <property type="entry name" value="P-loop containing nucleotide triphosphate hydrolases"/>
    <property type="match status" value="1"/>
</dbReference>
<dbReference type="PROSITE" id="PS50893">
    <property type="entry name" value="ABC_TRANSPORTER_2"/>
    <property type="match status" value="1"/>
</dbReference>
<dbReference type="SUPFAM" id="SSF52540">
    <property type="entry name" value="P-loop containing nucleoside triphosphate hydrolases"/>
    <property type="match status" value="1"/>
</dbReference>
<dbReference type="InterPro" id="IPR017871">
    <property type="entry name" value="ABC_transporter-like_CS"/>
</dbReference>
<keyword evidence="3 9" id="KW-0812">Transmembrane</keyword>
<evidence type="ECO:0000259" key="10">
    <source>
        <dbReference type="PROSITE" id="PS50893"/>
    </source>
</evidence>
<protein>
    <recommendedName>
        <fullName evidence="14">Type I secretion system permease/ATPase</fullName>
    </recommendedName>
</protein>
<evidence type="ECO:0000259" key="11">
    <source>
        <dbReference type="PROSITE" id="PS50929"/>
    </source>
</evidence>
<keyword evidence="13" id="KW-1185">Reference proteome</keyword>
<keyword evidence="4" id="KW-0547">Nucleotide-binding</keyword>
<evidence type="ECO:0000256" key="6">
    <source>
        <dbReference type="ARBA" id="ARBA00022989"/>
    </source>
</evidence>
<evidence type="ECO:0000256" key="9">
    <source>
        <dbReference type="SAM" id="Phobius"/>
    </source>
</evidence>
<dbReference type="InterPro" id="IPR036640">
    <property type="entry name" value="ABC1_TM_sf"/>
</dbReference>
<feature type="transmembrane region" description="Helical" evidence="9">
    <location>
        <begin position="6"/>
        <end position="32"/>
    </location>
</feature>
<dbReference type="EMBL" id="BSNG01000001">
    <property type="protein sequence ID" value="GLQ11240.1"/>
    <property type="molecule type" value="Genomic_DNA"/>
</dbReference>
<dbReference type="InterPro" id="IPR010128">
    <property type="entry name" value="ATPase_T1SS_PrtD-like"/>
</dbReference>
<keyword evidence="7 9" id="KW-0472">Membrane</keyword>
<organism evidence="12 13">
    <name type="scientific">Devosia yakushimensis</name>
    <dbReference type="NCBI Taxonomy" id="470028"/>
    <lineage>
        <taxon>Bacteria</taxon>
        <taxon>Pseudomonadati</taxon>
        <taxon>Pseudomonadota</taxon>
        <taxon>Alphaproteobacteria</taxon>
        <taxon>Hyphomicrobiales</taxon>
        <taxon>Devosiaceae</taxon>
        <taxon>Devosia</taxon>
    </lineage>
</organism>
<keyword evidence="5" id="KW-0067">ATP-binding</keyword>
<keyword evidence="6 9" id="KW-1133">Transmembrane helix</keyword>
<dbReference type="Pfam" id="PF00664">
    <property type="entry name" value="ABC_membrane"/>
    <property type="match status" value="1"/>
</dbReference>
<gene>
    <name evidence="12" type="ORF">GCM10007913_31720</name>
</gene>
<feature type="transmembrane region" description="Helical" evidence="9">
    <location>
        <begin position="105"/>
        <end position="123"/>
    </location>
</feature>
<dbReference type="NCBIfam" id="TIGR01842">
    <property type="entry name" value="type_I_sec_PrtD"/>
    <property type="match status" value="1"/>
</dbReference>
<evidence type="ECO:0000256" key="4">
    <source>
        <dbReference type="ARBA" id="ARBA00022741"/>
    </source>
</evidence>
<dbReference type="InterPro" id="IPR011527">
    <property type="entry name" value="ABC1_TM_dom"/>
</dbReference>
<evidence type="ECO:0000313" key="13">
    <source>
        <dbReference type="Proteomes" id="UP001161406"/>
    </source>
</evidence>
<evidence type="ECO:0000256" key="5">
    <source>
        <dbReference type="ARBA" id="ARBA00022840"/>
    </source>
</evidence>
<evidence type="ECO:0000256" key="7">
    <source>
        <dbReference type="ARBA" id="ARBA00023136"/>
    </source>
</evidence>